<evidence type="ECO:0000313" key="7">
    <source>
        <dbReference type="Proteomes" id="UP000319026"/>
    </source>
</evidence>
<reference evidence="8 9" key="1">
    <citation type="journal article" date="2019" name="Nat. Med.">
        <title>A library of human gut bacterial isolates paired with longitudinal multiomics data enables mechanistic microbiome research.</title>
        <authorList>
            <person name="Poyet M."/>
            <person name="Groussin M."/>
            <person name="Gibbons S.M."/>
            <person name="Avila-Pacheco J."/>
            <person name="Jiang X."/>
            <person name="Kearney S.M."/>
            <person name="Perrotta A.R."/>
            <person name="Berdy B."/>
            <person name="Zhao S."/>
            <person name="Lieberman T.D."/>
            <person name="Swanson P.K."/>
            <person name="Smith M."/>
            <person name="Roesemann S."/>
            <person name="Alexander J.E."/>
            <person name="Rich S.A."/>
            <person name="Livny J."/>
            <person name="Vlamakis H."/>
            <person name="Clish C."/>
            <person name="Bullock K."/>
            <person name="Deik A."/>
            <person name="Scott J."/>
            <person name="Pierce K.A."/>
            <person name="Xavier R.J."/>
            <person name="Alm E.J."/>
        </authorList>
    </citation>
    <scope>NUCLEOTIDE SEQUENCE [LARGE SCALE GENOMIC DNA]</scope>
    <source>
        <strain evidence="1 10">BIOML-A106</strain>
        <strain evidence="2 9">BIOML-A46</strain>
        <strain evidence="3 8">BIOML-A7</strain>
    </source>
</reference>
<dbReference type="Proteomes" id="UP000460666">
    <property type="component" value="Unassembled WGS sequence"/>
</dbReference>
<gene>
    <name evidence="3" type="ORF">F2Z29_02610</name>
    <name evidence="2" type="ORF">F2Z89_10940</name>
    <name evidence="1" type="ORF">F3B44_09960</name>
    <name evidence="5" type="ORF">FSA03_00325</name>
    <name evidence="4" type="ORF">FSA06_00325</name>
</gene>
<evidence type="ECO:0000313" key="1">
    <source>
        <dbReference type="EMBL" id="KAA4753284.1"/>
    </source>
</evidence>
<dbReference type="EMBL" id="VWAW01000002">
    <property type="protein sequence ID" value="KAA5177828.1"/>
    <property type="molecule type" value="Genomic_DNA"/>
</dbReference>
<dbReference type="EMBL" id="VWEQ01000007">
    <property type="protein sequence ID" value="KAA4753284.1"/>
    <property type="molecule type" value="Genomic_DNA"/>
</dbReference>
<evidence type="ECO:0000313" key="6">
    <source>
        <dbReference type="Proteomes" id="UP000315444"/>
    </source>
</evidence>
<evidence type="ECO:0000313" key="5">
    <source>
        <dbReference type="EMBL" id="TWV52091.1"/>
    </source>
</evidence>
<evidence type="ECO:0000313" key="10">
    <source>
        <dbReference type="Proteomes" id="UP000479773"/>
    </source>
</evidence>
<evidence type="ECO:0000313" key="9">
    <source>
        <dbReference type="Proteomes" id="UP000460666"/>
    </source>
</evidence>
<organism evidence="2 9">
    <name type="scientific">Bacteroides fragilis</name>
    <dbReference type="NCBI Taxonomy" id="817"/>
    <lineage>
        <taxon>Bacteria</taxon>
        <taxon>Pseudomonadati</taxon>
        <taxon>Bacteroidota</taxon>
        <taxon>Bacteroidia</taxon>
        <taxon>Bacteroidales</taxon>
        <taxon>Bacteroidaceae</taxon>
        <taxon>Bacteroides</taxon>
    </lineage>
</organism>
<evidence type="ECO:0000313" key="8">
    <source>
        <dbReference type="Proteomes" id="UP000436803"/>
    </source>
</evidence>
<protein>
    <submittedName>
        <fullName evidence="2">Uncharacterized protein</fullName>
    </submittedName>
</protein>
<evidence type="ECO:0000313" key="3">
    <source>
        <dbReference type="EMBL" id="KAA5177828.1"/>
    </source>
</evidence>
<dbReference type="EMBL" id="VWCJ01000006">
    <property type="protein sequence ID" value="KAA4997534.1"/>
    <property type="molecule type" value="Genomic_DNA"/>
</dbReference>
<reference evidence="4 6" key="3">
    <citation type="submission" date="2019-07" db="EMBL/GenBank/DDBJ databases">
        <title>Genome sequencing of Bacteroides fragilis.</title>
        <authorList>
            <person name="Galasyn E.V."/>
            <person name="Ruoff K.L."/>
            <person name="Price C.E."/>
            <person name="Valls R.A."/>
            <person name="O'Toole G.A."/>
        </authorList>
    </citation>
    <scope>NUCLEOTIDE SEQUENCE [LARGE SCALE GENOMIC DNA]</scope>
    <source>
        <strain evidence="4 6">AD135F_1B</strain>
    </source>
</reference>
<dbReference type="Proteomes" id="UP000436803">
    <property type="component" value="Unassembled WGS sequence"/>
</dbReference>
<accession>A0A5C6JS04</accession>
<dbReference type="Proteomes" id="UP000479773">
    <property type="component" value="Unassembled WGS sequence"/>
</dbReference>
<sequence length="54" mass="5807">MPDMGVSDNVGLKDKRVRVECIGGKLADPMPYTTNGGQIALHCNSSTVLIRSFL</sequence>
<dbReference type="AlphaFoldDB" id="A0A5C6JS04"/>
<dbReference type="Proteomes" id="UP000315444">
    <property type="component" value="Unassembled WGS sequence"/>
</dbReference>
<dbReference type="EMBL" id="VOHV01000001">
    <property type="protein sequence ID" value="TWV43718.1"/>
    <property type="molecule type" value="Genomic_DNA"/>
</dbReference>
<evidence type="ECO:0000313" key="4">
    <source>
        <dbReference type="EMBL" id="TWV43718.1"/>
    </source>
</evidence>
<reference evidence="5 7" key="2">
    <citation type="submission" date="2019-07" db="EMBL/GenBank/DDBJ databases">
        <title>Genome Sequencing of Bacteroides fragilis.</title>
        <authorList>
            <person name="Pinto K.M."/>
            <person name="Ruoff K.L."/>
            <person name="Price C.E."/>
            <person name="Valls R.A."/>
            <person name="O'Toole G.A."/>
        </authorList>
    </citation>
    <scope>NUCLEOTIDE SEQUENCE [LARGE SCALE GENOMIC DNA]</scope>
    <source>
        <strain evidence="5 7">AD135F_3B</strain>
    </source>
</reference>
<proteinExistence type="predicted"/>
<evidence type="ECO:0000313" key="2">
    <source>
        <dbReference type="EMBL" id="KAA4997534.1"/>
    </source>
</evidence>
<dbReference type="Proteomes" id="UP000319026">
    <property type="component" value="Unassembled WGS sequence"/>
</dbReference>
<name>A0A5C6JS04_BACFG</name>
<comment type="caution">
    <text evidence="2">The sequence shown here is derived from an EMBL/GenBank/DDBJ whole genome shotgun (WGS) entry which is preliminary data.</text>
</comment>
<dbReference type="EMBL" id="VOHT01000001">
    <property type="protein sequence ID" value="TWV52091.1"/>
    <property type="molecule type" value="Genomic_DNA"/>
</dbReference>